<evidence type="ECO:0000313" key="3">
    <source>
        <dbReference type="Proteomes" id="UP001213664"/>
    </source>
</evidence>
<feature type="domain" description="SnoaL-like" evidence="1">
    <location>
        <begin position="7"/>
        <end position="106"/>
    </location>
</feature>
<dbReference type="SUPFAM" id="SSF54427">
    <property type="entry name" value="NTF2-like"/>
    <property type="match status" value="1"/>
</dbReference>
<dbReference type="PIRSF" id="PIRSF030561">
    <property type="entry name" value="UCP030561"/>
    <property type="match status" value="1"/>
</dbReference>
<dbReference type="Proteomes" id="UP001213664">
    <property type="component" value="Chromosome"/>
</dbReference>
<evidence type="ECO:0000259" key="1">
    <source>
        <dbReference type="Pfam" id="PF12680"/>
    </source>
</evidence>
<dbReference type="InterPro" id="IPR037401">
    <property type="entry name" value="SnoaL-like"/>
</dbReference>
<protein>
    <submittedName>
        <fullName evidence="2">Nuclear transport factor 2 family protein</fullName>
    </submittedName>
</protein>
<reference evidence="2" key="1">
    <citation type="submission" date="2023-03" db="EMBL/GenBank/DDBJ databases">
        <title>Andean soil-derived lignocellulolytic bacterial consortium as a source of novel taxa and putative plastic-active enzymes.</title>
        <authorList>
            <person name="Diaz-Garcia L."/>
            <person name="Chuvochina M."/>
            <person name="Feuerriegel G."/>
            <person name="Bunk B."/>
            <person name="Sproer C."/>
            <person name="Streit W.R."/>
            <person name="Rodriguez L.M."/>
            <person name="Overmann J."/>
            <person name="Jimenez D.J."/>
        </authorList>
    </citation>
    <scope>NUCLEOTIDE SEQUENCE</scope>
    <source>
        <strain evidence="2">MAG 833</strain>
    </source>
</reference>
<proteinExistence type="predicted"/>
<dbReference type="InterPro" id="IPR008317">
    <property type="entry name" value="UCP030561"/>
</dbReference>
<evidence type="ECO:0000313" key="2">
    <source>
        <dbReference type="EMBL" id="WEK39448.1"/>
    </source>
</evidence>
<organism evidence="2 3">
    <name type="scientific">Candidatus Brevundimonas colombiensis</name>
    <dbReference type="NCBI Taxonomy" id="3121376"/>
    <lineage>
        <taxon>Bacteria</taxon>
        <taxon>Pseudomonadati</taxon>
        <taxon>Pseudomonadota</taxon>
        <taxon>Alphaproteobacteria</taxon>
        <taxon>Caulobacterales</taxon>
        <taxon>Caulobacteraceae</taxon>
        <taxon>Brevundimonas</taxon>
    </lineage>
</organism>
<dbReference type="Gene3D" id="3.10.450.50">
    <property type="match status" value="1"/>
</dbReference>
<dbReference type="AlphaFoldDB" id="A0AAJ5X1Q7"/>
<dbReference type="EMBL" id="CP119326">
    <property type="protein sequence ID" value="WEK39448.1"/>
    <property type="molecule type" value="Genomic_DNA"/>
</dbReference>
<dbReference type="InterPro" id="IPR032710">
    <property type="entry name" value="NTF2-like_dom_sf"/>
</dbReference>
<gene>
    <name evidence="2" type="ORF">P0Y50_13000</name>
</gene>
<sequence>MSREAVVQGQLDAYNTQDLATFVTFFDDGITISDLNAEPNLKGLDAYRERHEGLFAQFPQNRAELLSRIVVGNTVIDHERVFRSPDAAPFEVAAIYSFAGDKIARVDYVKA</sequence>
<name>A0AAJ5X1Q7_9CAUL</name>
<dbReference type="Pfam" id="PF12680">
    <property type="entry name" value="SnoaL_2"/>
    <property type="match status" value="1"/>
</dbReference>
<accession>A0AAJ5X1Q7</accession>